<protein>
    <submittedName>
        <fullName evidence="1">16210_t:CDS:1</fullName>
    </submittedName>
</protein>
<sequence length="91" mass="10703">SLLLHFDAILHDVWLFRFKVYWFSIKGEHGWDYSMGTRRYIKKDTCKTLGSIGLKRQNKLSLEDYYSLLLSEAHKNQKEEMLSLYLTGGLG</sequence>
<organism evidence="1 2">
    <name type="scientific">Dentiscutata heterogama</name>
    <dbReference type="NCBI Taxonomy" id="1316150"/>
    <lineage>
        <taxon>Eukaryota</taxon>
        <taxon>Fungi</taxon>
        <taxon>Fungi incertae sedis</taxon>
        <taxon>Mucoromycota</taxon>
        <taxon>Glomeromycotina</taxon>
        <taxon>Glomeromycetes</taxon>
        <taxon>Diversisporales</taxon>
        <taxon>Gigasporaceae</taxon>
        <taxon>Dentiscutata</taxon>
    </lineage>
</organism>
<name>A0ACA9QBE3_9GLOM</name>
<keyword evidence="2" id="KW-1185">Reference proteome</keyword>
<dbReference type="EMBL" id="CAJVPU010043396">
    <property type="protein sequence ID" value="CAG8745647.1"/>
    <property type="molecule type" value="Genomic_DNA"/>
</dbReference>
<evidence type="ECO:0000313" key="2">
    <source>
        <dbReference type="Proteomes" id="UP000789702"/>
    </source>
</evidence>
<proteinExistence type="predicted"/>
<reference evidence="1" key="1">
    <citation type="submission" date="2021-06" db="EMBL/GenBank/DDBJ databases">
        <authorList>
            <person name="Kallberg Y."/>
            <person name="Tangrot J."/>
            <person name="Rosling A."/>
        </authorList>
    </citation>
    <scope>NUCLEOTIDE SEQUENCE</scope>
    <source>
        <strain evidence="1">IL203A</strain>
    </source>
</reference>
<feature type="non-terminal residue" evidence="1">
    <location>
        <position position="1"/>
    </location>
</feature>
<comment type="caution">
    <text evidence="1">The sequence shown here is derived from an EMBL/GenBank/DDBJ whole genome shotgun (WGS) entry which is preliminary data.</text>
</comment>
<evidence type="ECO:0000313" key="1">
    <source>
        <dbReference type="EMBL" id="CAG8745647.1"/>
    </source>
</evidence>
<gene>
    <name evidence="1" type="ORF">DHETER_LOCUS14325</name>
</gene>
<dbReference type="Proteomes" id="UP000789702">
    <property type="component" value="Unassembled WGS sequence"/>
</dbReference>
<accession>A0ACA9QBE3</accession>